<keyword evidence="2" id="KW-0813">Transport</keyword>
<protein>
    <recommendedName>
        <fullName evidence="13">Type I secretion system permease/ATPase</fullName>
    </recommendedName>
</protein>
<dbReference type="PROSITE" id="PS00211">
    <property type="entry name" value="ABC_TRANSPORTER_1"/>
    <property type="match status" value="1"/>
</dbReference>
<dbReference type="FunFam" id="3.40.50.300:FF:000299">
    <property type="entry name" value="ABC transporter ATP-binding protein/permease"/>
    <property type="match status" value="1"/>
</dbReference>
<evidence type="ECO:0008006" key="13">
    <source>
        <dbReference type="Google" id="ProtNLM"/>
    </source>
</evidence>
<dbReference type="GO" id="GO:0005524">
    <property type="term" value="F:ATP binding"/>
    <property type="evidence" value="ECO:0007669"/>
    <property type="project" value="UniProtKB-KW"/>
</dbReference>
<dbReference type="InterPro" id="IPR017871">
    <property type="entry name" value="ABC_transporter-like_CS"/>
</dbReference>
<dbReference type="InterPro" id="IPR003593">
    <property type="entry name" value="AAA+_ATPase"/>
</dbReference>
<dbReference type="InterPro" id="IPR017750">
    <property type="entry name" value="ATPase_T1SS"/>
</dbReference>
<dbReference type="GO" id="GO:0016887">
    <property type="term" value="F:ATP hydrolysis activity"/>
    <property type="evidence" value="ECO:0007669"/>
    <property type="project" value="InterPro"/>
</dbReference>
<sequence length="564" mass="61880">MKLIDHWFWSAFSEHRRIYYRVFLAAALVNFFAVASTIFIMVVYDRVIPNSAYESLYALTIGMAIVLIFDFVLKMLRAYFIDYAGEYVDKQIGDSIFDRLLEAPTAVVTGPVGATANTFKEFDQVRDFFTSATLSLVVDLPFIFFFIFVIYLIAGPLAVVPLVAVPVVIGVGLAIQPFLSKVSEEAGTHNQEKQSILVETISGIESIKVLGGGDLVKSRWRDSATKQSSVSRISRSLAQIAVNTAQSSQQICLVGIVFYGVFLVSDGTVSMGAMVAAVLLSSRTLAPLGQIAGLAGRANNARTAYQRLSVFMEETKESSKSKRDEGAIRRSKLGKLEFVDVKYRYPDKEVDTLRNMKLKINEGEKVAILGRNGSGKSTLVKLACGLFTSSDGIVSYDGMDINQIHSEDISKFIGIVLQDVQLFSGSVKENITMGRTGISEEDIIRAGKISGVEEFIGKMPGGYDLLLSDRGMGLSGGQRQAIAIARAIVCKPTHYILDEPTSAMDMNSEQAFIAQFNQTLSESTLLIVSHRMPLLNLVSRIIVMNEGQVVDDGPREEILNKLRT</sequence>
<keyword evidence="8 9" id="KW-0472">Membrane</keyword>
<dbReference type="Pfam" id="PF00005">
    <property type="entry name" value="ABC_tran"/>
    <property type="match status" value="1"/>
</dbReference>
<dbReference type="InterPro" id="IPR039421">
    <property type="entry name" value="Type_1_exporter"/>
</dbReference>
<evidence type="ECO:0000256" key="6">
    <source>
        <dbReference type="ARBA" id="ARBA00022840"/>
    </source>
</evidence>
<keyword evidence="7 9" id="KW-1133">Transmembrane helix</keyword>
<feature type="domain" description="ABC transmembrane type-1" evidence="11">
    <location>
        <begin position="22"/>
        <end position="300"/>
    </location>
</feature>
<dbReference type="GO" id="GO:0015421">
    <property type="term" value="F:ABC-type oligopeptide transporter activity"/>
    <property type="evidence" value="ECO:0007669"/>
    <property type="project" value="TreeGrafter"/>
</dbReference>
<dbReference type="SUPFAM" id="SSF52540">
    <property type="entry name" value="P-loop containing nucleoside triphosphate hydrolases"/>
    <property type="match status" value="1"/>
</dbReference>
<keyword evidence="6" id="KW-0067">ATP-binding</keyword>
<keyword evidence="5" id="KW-0547">Nucleotide-binding</keyword>
<feature type="domain" description="ABC transporter" evidence="10">
    <location>
        <begin position="336"/>
        <end position="564"/>
    </location>
</feature>
<dbReference type="PROSITE" id="PS50929">
    <property type="entry name" value="ABC_TM1F"/>
    <property type="match status" value="1"/>
</dbReference>
<dbReference type="InterPro" id="IPR003439">
    <property type="entry name" value="ABC_transporter-like_ATP-bd"/>
</dbReference>
<dbReference type="NCBIfam" id="TIGR03375">
    <property type="entry name" value="type_I_sec_LssB"/>
    <property type="match status" value="1"/>
</dbReference>
<dbReference type="Gene3D" id="3.40.50.300">
    <property type="entry name" value="P-loop containing nucleotide triphosphate hydrolases"/>
    <property type="match status" value="1"/>
</dbReference>
<evidence type="ECO:0000256" key="1">
    <source>
        <dbReference type="ARBA" id="ARBA00004651"/>
    </source>
</evidence>
<organism evidence="12">
    <name type="scientific">marine metagenome</name>
    <dbReference type="NCBI Taxonomy" id="408172"/>
    <lineage>
        <taxon>unclassified sequences</taxon>
        <taxon>metagenomes</taxon>
        <taxon>ecological metagenomes</taxon>
    </lineage>
</organism>
<dbReference type="Pfam" id="PF00664">
    <property type="entry name" value="ABC_membrane"/>
    <property type="match status" value="1"/>
</dbReference>
<evidence type="ECO:0000256" key="2">
    <source>
        <dbReference type="ARBA" id="ARBA00022448"/>
    </source>
</evidence>
<evidence type="ECO:0000259" key="10">
    <source>
        <dbReference type="PROSITE" id="PS50893"/>
    </source>
</evidence>
<dbReference type="PANTHER" id="PTHR43394:SF1">
    <property type="entry name" value="ATP-BINDING CASSETTE SUB-FAMILY B MEMBER 10, MITOCHONDRIAL"/>
    <property type="match status" value="1"/>
</dbReference>
<feature type="transmembrane region" description="Helical" evidence="9">
    <location>
        <begin position="128"/>
        <end position="153"/>
    </location>
</feature>
<dbReference type="InterPro" id="IPR027417">
    <property type="entry name" value="P-loop_NTPase"/>
</dbReference>
<evidence type="ECO:0000259" key="11">
    <source>
        <dbReference type="PROSITE" id="PS50929"/>
    </source>
</evidence>
<gene>
    <name evidence="12" type="ORF">METZ01_LOCUS53263</name>
</gene>
<dbReference type="PANTHER" id="PTHR43394">
    <property type="entry name" value="ATP-DEPENDENT PERMEASE MDL1, MITOCHONDRIAL"/>
    <property type="match status" value="1"/>
</dbReference>
<keyword evidence="4 9" id="KW-0812">Transmembrane</keyword>
<dbReference type="GO" id="GO:0005886">
    <property type="term" value="C:plasma membrane"/>
    <property type="evidence" value="ECO:0007669"/>
    <property type="project" value="UniProtKB-SubCell"/>
</dbReference>
<feature type="transmembrane region" description="Helical" evidence="9">
    <location>
        <begin position="256"/>
        <end position="280"/>
    </location>
</feature>
<evidence type="ECO:0000256" key="7">
    <source>
        <dbReference type="ARBA" id="ARBA00022989"/>
    </source>
</evidence>
<dbReference type="Gene3D" id="1.20.1560.10">
    <property type="entry name" value="ABC transporter type 1, transmembrane domain"/>
    <property type="match status" value="1"/>
</dbReference>
<comment type="subcellular location">
    <subcellularLocation>
        <location evidence="1">Cell membrane</location>
        <topology evidence="1">Multi-pass membrane protein</topology>
    </subcellularLocation>
</comment>
<dbReference type="EMBL" id="UINC01002798">
    <property type="protein sequence ID" value="SVA00409.1"/>
    <property type="molecule type" value="Genomic_DNA"/>
</dbReference>
<dbReference type="InterPro" id="IPR036640">
    <property type="entry name" value="ABC1_TM_sf"/>
</dbReference>
<accession>A0A381SAA2</accession>
<dbReference type="PROSITE" id="PS50893">
    <property type="entry name" value="ABC_TRANSPORTER_2"/>
    <property type="match status" value="1"/>
</dbReference>
<evidence type="ECO:0000256" key="3">
    <source>
        <dbReference type="ARBA" id="ARBA00022475"/>
    </source>
</evidence>
<evidence type="ECO:0000256" key="8">
    <source>
        <dbReference type="ARBA" id="ARBA00023136"/>
    </source>
</evidence>
<dbReference type="CDD" id="cd18587">
    <property type="entry name" value="ABC_6TM_LapB_like"/>
    <property type="match status" value="1"/>
</dbReference>
<dbReference type="SMART" id="SM00382">
    <property type="entry name" value="AAA"/>
    <property type="match status" value="1"/>
</dbReference>
<reference evidence="12" key="1">
    <citation type="submission" date="2018-05" db="EMBL/GenBank/DDBJ databases">
        <authorList>
            <person name="Lanie J.A."/>
            <person name="Ng W.-L."/>
            <person name="Kazmierczak K.M."/>
            <person name="Andrzejewski T.M."/>
            <person name="Davidsen T.M."/>
            <person name="Wayne K.J."/>
            <person name="Tettelin H."/>
            <person name="Glass J.I."/>
            <person name="Rusch D."/>
            <person name="Podicherti R."/>
            <person name="Tsui H.-C.T."/>
            <person name="Winkler M.E."/>
        </authorList>
    </citation>
    <scope>NUCLEOTIDE SEQUENCE</scope>
</reference>
<evidence type="ECO:0000256" key="4">
    <source>
        <dbReference type="ARBA" id="ARBA00022692"/>
    </source>
</evidence>
<name>A0A381SAA2_9ZZZZ</name>
<keyword evidence="3" id="KW-1003">Cell membrane</keyword>
<feature type="transmembrane region" description="Helical" evidence="9">
    <location>
        <begin position="159"/>
        <end position="179"/>
    </location>
</feature>
<proteinExistence type="predicted"/>
<dbReference type="InterPro" id="IPR011527">
    <property type="entry name" value="ABC1_TM_dom"/>
</dbReference>
<dbReference type="SUPFAM" id="SSF90123">
    <property type="entry name" value="ABC transporter transmembrane region"/>
    <property type="match status" value="1"/>
</dbReference>
<feature type="transmembrane region" description="Helical" evidence="9">
    <location>
        <begin position="20"/>
        <end position="44"/>
    </location>
</feature>
<dbReference type="AlphaFoldDB" id="A0A381SAA2"/>
<evidence type="ECO:0000313" key="12">
    <source>
        <dbReference type="EMBL" id="SVA00409.1"/>
    </source>
</evidence>
<feature type="transmembrane region" description="Helical" evidence="9">
    <location>
        <begin position="56"/>
        <end position="73"/>
    </location>
</feature>
<evidence type="ECO:0000256" key="5">
    <source>
        <dbReference type="ARBA" id="ARBA00022741"/>
    </source>
</evidence>
<evidence type="ECO:0000256" key="9">
    <source>
        <dbReference type="SAM" id="Phobius"/>
    </source>
</evidence>